<dbReference type="AlphaFoldDB" id="A0A4P0XKY0"/>
<dbReference type="SUPFAM" id="SSF75005">
    <property type="entry name" value="Arabinanase/levansucrase/invertase"/>
    <property type="match status" value="1"/>
</dbReference>
<evidence type="ECO:0000256" key="1">
    <source>
        <dbReference type="ARBA" id="ARBA00009865"/>
    </source>
</evidence>
<keyword evidence="2 4" id="KW-0378">Hydrolase</keyword>
<dbReference type="Gene3D" id="2.115.10.20">
    <property type="entry name" value="Glycosyl hydrolase domain, family 43"/>
    <property type="match status" value="1"/>
</dbReference>
<dbReference type="Proteomes" id="UP000507695">
    <property type="component" value="Unassembled WGS sequence"/>
</dbReference>
<comment type="similarity">
    <text evidence="1">Belongs to the glycosyl hydrolase 43 family.</text>
</comment>
<proteinExistence type="inferred from homology"/>
<evidence type="ECO:0000313" key="4">
    <source>
        <dbReference type="EMBL" id="VTM50070.1"/>
    </source>
</evidence>
<dbReference type="Pfam" id="PF04616">
    <property type="entry name" value="Glyco_hydro_43"/>
    <property type="match status" value="1"/>
</dbReference>
<accession>A0A4P0XKY0</accession>
<dbReference type="EC" id="3.2.1.37" evidence="4"/>
<name>A0A4P0XKY0_KLEPN</name>
<evidence type="ECO:0000256" key="3">
    <source>
        <dbReference type="ARBA" id="ARBA00023295"/>
    </source>
</evidence>
<gene>
    <name evidence="4" type="primary">xynB_2</name>
    <name evidence="4" type="ORF">NCTC9183_01212</name>
</gene>
<keyword evidence="3 4" id="KW-0326">Glycosidase</keyword>
<organism evidence="4">
    <name type="scientific">Klebsiella pneumoniae</name>
    <dbReference type="NCBI Taxonomy" id="573"/>
    <lineage>
        <taxon>Bacteria</taxon>
        <taxon>Pseudomonadati</taxon>
        <taxon>Pseudomonadota</taxon>
        <taxon>Gammaproteobacteria</taxon>
        <taxon>Enterobacterales</taxon>
        <taxon>Enterobacteriaceae</taxon>
        <taxon>Klebsiella/Raoultella group</taxon>
        <taxon>Klebsiella</taxon>
        <taxon>Klebsiella pneumoniae complex</taxon>
    </lineage>
</organism>
<evidence type="ECO:0000256" key="2">
    <source>
        <dbReference type="ARBA" id="ARBA00022801"/>
    </source>
</evidence>
<sequence length="65" mass="7388">MPETARTIYRGTAVALVEGPHLYKLNGYYYLFAAQGGTVFTHRRWWRGRKPSRPTASKPSRATCS</sequence>
<dbReference type="EMBL" id="CABDVL010000003">
    <property type="protein sequence ID" value="VTM50070.1"/>
    <property type="molecule type" value="Genomic_DNA"/>
</dbReference>
<reference evidence="4" key="1">
    <citation type="submission" date="2019-04" db="EMBL/GenBank/DDBJ databases">
        <authorList>
            <consortium name="Pathogen Informatics"/>
        </authorList>
    </citation>
    <scope>NUCLEOTIDE SEQUENCE</scope>
    <source>
        <strain evidence="4">NCTC9183</strain>
    </source>
</reference>
<protein>
    <submittedName>
        <fullName evidence="4">Beta-xylosidase</fullName>
        <ecNumber evidence="4">3.2.1.37</ecNumber>
    </submittedName>
</protein>
<dbReference type="GO" id="GO:0009044">
    <property type="term" value="F:xylan 1,4-beta-xylosidase activity"/>
    <property type="evidence" value="ECO:0007669"/>
    <property type="project" value="UniProtKB-EC"/>
</dbReference>
<dbReference type="GO" id="GO:0005975">
    <property type="term" value="P:carbohydrate metabolic process"/>
    <property type="evidence" value="ECO:0007669"/>
    <property type="project" value="InterPro"/>
</dbReference>
<dbReference type="InterPro" id="IPR006710">
    <property type="entry name" value="Glyco_hydro_43"/>
</dbReference>
<dbReference type="InterPro" id="IPR023296">
    <property type="entry name" value="Glyco_hydro_beta-prop_sf"/>
</dbReference>